<feature type="signal peptide" evidence="1">
    <location>
        <begin position="1"/>
        <end position="27"/>
    </location>
</feature>
<proteinExistence type="predicted"/>
<dbReference type="PROSITE" id="PS50222">
    <property type="entry name" value="EF_HAND_2"/>
    <property type="match status" value="1"/>
</dbReference>
<dbReference type="OrthoDB" id="6228349at2"/>
<keyword evidence="1" id="KW-0732">Signal</keyword>
<dbReference type="AlphaFoldDB" id="A0A3E0TMA1"/>
<evidence type="ECO:0000313" key="4">
    <source>
        <dbReference type="Proteomes" id="UP000256478"/>
    </source>
</evidence>
<dbReference type="SUPFAM" id="SSF47473">
    <property type="entry name" value="EF-hand"/>
    <property type="match status" value="1"/>
</dbReference>
<reference evidence="3 4" key="1">
    <citation type="submission" date="2018-08" db="EMBL/GenBank/DDBJ databases">
        <title>Thalassotalea euphylliae genome.</title>
        <authorList>
            <person name="Summers S."/>
            <person name="Rice S.A."/>
            <person name="Freckelton M.L."/>
            <person name="Nedved B.T."/>
            <person name="Hadfield M.G."/>
        </authorList>
    </citation>
    <scope>NUCLEOTIDE SEQUENCE [LARGE SCALE GENOMIC DNA]</scope>
    <source>
        <strain evidence="3 4">H1</strain>
    </source>
</reference>
<name>A0A3E0TMA1_9GAMM</name>
<dbReference type="InterPro" id="IPR011992">
    <property type="entry name" value="EF-hand-dom_pair"/>
</dbReference>
<evidence type="ECO:0000256" key="1">
    <source>
        <dbReference type="SAM" id="SignalP"/>
    </source>
</evidence>
<evidence type="ECO:0000259" key="2">
    <source>
        <dbReference type="PROSITE" id="PS50222"/>
    </source>
</evidence>
<dbReference type="GO" id="GO:0005509">
    <property type="term" value="F:calcium ion binding"/>
    <property type="evidence" value="ECO:0007669"/>
    <property type="project" value="InterPro"/>
</dbReference>
<dbReference type="RefSeq" id="WP_116006748.1">
    <property type="nucleotide sequence ID" value="NZ_QUOU01000001.1"/>
</dbReference>
<comment type="caution">
    <text evidence="3">The sequence shown here is derived from an EMBL/GenBank/DDBJ whole genome shotgun (WGS) entry which is preliminary data.</text>
</comment>
<gene>
    <name evidence="3" type="ORF">DXX93_03005</name>
</gene>
<sequence>MKNISLLEVTAFVLVATVSSITVQANAEPKDVDKEKPVMAKVEQAQDAVKADQLLAHDKLFAPLDIDSNGVISEQELSMTKNKLLKKQFSKIDSNADKGISEEELKSFLAKVDIKNNF</sequence>
<feature type="chain" id="PRO_5017534393" description="EF-hand domain-containing protein" evidence="1">
    <location>
        <begin position="28"/>
        <end position="118"/>
    </location>
</feature>
<dbReference type="Proteomes" id="UP000256478">
    <property type="component" value="Unassembled WGS sequence"/>
</dbReference>
<accession>A0A3E0TMA1</accession>
<evidence type="ECO:0000313" key="3">
    <source>
        <dbReference type="EMBL" id="REL25618.1"/>
    </source>
</evidence>
<dbReference type="EMBL" id="QUOU01000001">
    <property type="protein sequence ID" value="REL25618.1"/>
    <property type="molecule type" value="Genomic_DNA"/>
</dbReference>
<organism evidence="3 4">
    <name type="scientific">Thalassotalea euphylliae</name>
    <dbReference type="NCBI Taxonomy" id="1655234"/>
    <lineage>
        <taxon>Bacteria</taxon>
        <taxon>Pseudomonadati</taxon>
        <taxon>Pseudomonadota</taxon>
        <taxon>Gammaproteobacteria</taxon>
        <taxon>Alteromonadales</taxon>
        <taxon>Colwelliaceae</taxon>
        <taxon>Thalassotalea</taxon>
    </lineage>
</organism>
<protein>
    <recommendedName>
        <fullName evidence="2">EF-hand domain-containing protein</fullName>
    </recommendedName>
</protein>
<dbReference type="InterPro" id="IPR002048">
    <property type="entry name" value="EF_hand_dom"/>
</dbReference>
<dbReference type="Gene3D" id="1.10.238.10">
    <property type="entry name" value="EF-hand"/>
    <property type="match status" value="1"/>
</dbReference>
<feature type="domain" description="EF-hand" evidence="2">
    <location>
        <begin position="80"/>
        <end position="115"/>
    </location>
</feature>